<accession>A0A151XD22</accession>
<protein>
    <recommendedName>
        <fullName evidence="3">RRM domain-containing protein</fullName>
    </recommendedName>
</protein>
<proteinExistence type="predicted"/>
<organism evidence="1 2">
    <name type="scientific">Mycetomoellerius zeteki</name>
    <dbReference type="NCBI Taxonomy" id="64791"/>
    <lineage>
        <taxon>Eukaryota</taxon>
        <taxon>Metazoa</taxon>
        <taxon>Ecdysozoa</taxon>
        <taxon>Arthropoda</taxon>
        <taxon>Hexapoda</taxon>
        <taxon>Insecta</taxon>
        <taxon>Pterygota</taxon>
        <taxon>Neoptera</taxon>
        <taxon>Endopterygota</taxon>
        <taxon>Hymenoptera</taxon>
        <taxon>Apocrita</taxon>
        <taxon>Aculeata</taxon>
        <taxon>Formicoidea</taxon>
        <taxon>Formicidae</taxon>
        <taxon>Myrmicinae</taxon>
        <taxon>Mycetomoellerius</taxon>
    </lineage>
</organism>
<evidence type="ECO:0008006" key="3">
    <source>
        <dbReference type="Google" id="ProtNLM"/>
    </source>
</evidence>
<dbReference type="InterPro" id="IPR035979">
    <property type="entry name" value="RBD_domain_sf"/>
</dbReference>
<evidence type="ECO:0000313" key="1">
    <source>
        <dbReference type="EMBL" id="KYQ58276.1"/>
    </source>
</evidence>
<dbReference type="AlphaFoldDB" id="A0A151XD22"/>
<name>A0A151XD22_9HYME</name>
<sequence length="289" mass="33515">MSNWRESPADPRDVTVSRAEKGPEFLAAASPSQFARRCPLTLPRKNFESFSYGTATKQLSIINVMPKFRKLSQLNKRRERTLNVRLPHIIKDKNEIEQLFEGNFHIKLPRQSSKSCHVIFPTMKEKIKNYKLAKDKTIDGERIVIQPLHELVFKKETNTKKKVFIPEIKPDVEVTKTLFISNISSGTKSHEIRGALPGCVSVTLLKHYNKNFRSAMVKMRNIQIAAEYLMEKHKWPILNGHKICMKRDTRAKHKRRRRTRILKLHNENTTEKCKASKSLNCTEVNNDGN</sequence>
<keyword evidence="2" id="KW-1185">Reference proteome</keyword>
<gene>
    <name evidence="1" type="ORF">ALC60_02696</name>
</gene>
<dbReference type="EMBL" id="KQ982294">
    <property type="protein sequence ID" value="KYQ58276.1"/>
    <property type="molecule type" value="Genomic_DNA"/>
</dbReference>
<dbReference type="Proteomes" id="UP000075809">
    <property type="component" value="Unassembled WGS sequence"/>
</dbReference>
<dbReference type="SUPFAM" id="SSF54928">
    <property type="entry name" value="RNA-binding domain, RBD"/>
    <property type="match status" value="1"/>
</dbReference>
<dbReference type="CDD" id="cd00590">
    <property type="entry name" value="RRM_SF"/>
    <property type="match status" value="1"/>
</dbReference>
<evidence type="ECO:0000313" key="2">
    <source>
        <dbReference type="Proteomes" id="UP000075809"/>
    </source>
</evidence>
<dbReference type="GO" id="GO:0003676">
    <property type="term" value="F:nucleic acid binding"/>
    <property type="evidence" value="ECO:0007669"/>
    <property type="project" value="InterPro"/>
</dbReference>
<reference evidence="1 2" key="1">
    <citation type="submission" date="2015-09" db="EMBL/GenBank/DDBJ databases">
        <title>Trachymyrmex zeteki WGS genome.</title>
        <authorList>
            <person name="Nygaard S."/>
            <person name="Hu H."/>
            <person name="Boomsma J."/>
            <person name="Zhang G."/>
        </authorList>
    </citation>
    <scope>NUCLEOTIDE SEQUENCE [LARGE SCALE GENOMIC DNA]</scope>
    <source>
        <strain evidence="1">Tzet28-1</strain>
        <tissue evidence="1">Whole body</tissue>
    </source>
</reference>